<protein>
    <recommendedName>
        <fullName evidence="3">Polymerase nucleotidyl transferase domain-containing protein</fullName>
    </recommendedName>
</protein>
<evidence type="ECO:0000313" key="2">
    <source>
        <dbReference type="Proteomes" id="UP001595900"/>
    </source>
</evidence>
<dbReference type="RefSeq" id="WP_390229937.1">
    <property type="nucleotide sequence ID" value="NZ_JBHSCN010000006.1"/>
</dbReference>
<reference evidence="2" key="1">
    <citation type="journal article" date="2019" name="Int. J. Syst. Evol. Microbiol.">
        <title>The Global Catalogue of Microorganisms (GCM) 10K type strain sequencing project: providing services to taxonomists for standard genome sequencing and annotation.</title>
        <authorList>
            <consortium name="The Broad Institute Genomics Platform"/>
            <consortium name="The Broad Institute Genome Sequencing Center for Infectious Disease"/>
            <person name="Wu L."/>
            <person name="Ma J."/>
        </authorList>
    </citation>
    <scope>NUCLEOTIDE SEQUENCE [LARGE SCALE GENOMIC DNA]</scope>
    <source>
        <strain evidence="2">CGMCC 1.10363</strain>
    </source>
</reference>
<organism evidence="1 2">
    <name type="scientific">Gryllotalpicola reticulitermitis</name>
    <dbReference type="NCBI Taxonomy" id="1184153"/>
    <lineage>
        <taxon>Bacteria</taxon>
        <taxon>Bacillati</taxon>
        <taxon>Actinomycetota</taxon>
        <taxon>Actinomycetes</taxon>
        <taxon>Micrococcales</taxon>
        <taxon>Microbacteriaceae</taxon>
        <taxon>Gryllotalpicola</taxon>
    </lineage>
</organism>
<dbReference type="EMBL" id="JBHSCN010000006">
    <property type="protein sequence ID" value="MFC4244423.1"/>
    <property type="molecule type" value="Genomic_DNA"/>
</dbReference>
<proteinExistence type="predicted"/>
<name>A0ABV8Q9V7_9MICO</name>
<keyword evidence="2" id="KW-1185">Reference proteome</keyword>
<dbReference type="Proteomes" id="UP001595900">
    <property type="component" value="Unassembled WGS sequence"/>
</dbReference>
<comment type="caution">
    <text evidence="1">The sequence shown here is derived from an EMBL/GenBank/DDBJ whole genome shotgun (WGS) entry which is preliminary data.</text>
</comment>
<evidence type="ECO:0000313" key="1">
    <source>
        <dbReference type="EMBL" id="MFC4244423.1"/>
    </source>
</evidence>
<gene>
    <name evidence="1" type="ORF">ACFOYW_13680</name>
</gene>
<sequence length="194" mass="21455">MAEPWDLEQARLQERAEDVRRSLGLDEALGQLGTATLVGSAALGVMVARDVDVTVSVTALGPDELLAISRLAASLAIHSAVREVRFRNDTGAWNIDANYPDGVYLGIECADERGELWTFDIWFVDQPERQPDLRHLREIAPRITPERQAAILAIKWATMGRRPDGSRLPSYEIYAALAPLPSADARVTRSQPLR</sequence>
<accession>A0ABV8Q9V7</accession>
<evidence type="ECO:0008006" key="3">
    <source>
        <dbReference type="Google" id="ProtNLM"/>
    </source>
</evidence>